<accession>A0A261G0H0</accession>
<dbReference type="SUPFAM" id="SSF53795">
    <property type="entry name" value="PEP carboxykinase-like"/>
    <property type="match status" value="1"/>
</dbReference>
<protein>
    <submittedName>
        <fullName evidence="1">Uncharacterized protein</fullName>
    </submittedName>
</protein>
<organism evidence="1 2">
    <name type="scientific">Bifidobacterium hapali</name>
    <dbReference type="NCBI Taxonomy" id="1630172"/>
    <lineage>
        <taxon>Bacteria</taxon>
        <taxon>Bacillati</taxon>
        <taxon>Actinomycetota</taxon>
        <taxon>Actinomycetes</taxon>
        <taxon>Bifidobacteriales</taxon>
        <taxon>Bifidobacteriaceae</taxon>
        <taxon>Bifidobacterium</taxon>
    </lineage>
</organism>
<sequence>MMVRVTDFMMRVADLTVAVRSMHEQIIQQCTDYMLPSRGFEQDRDHADIAIAVTQHDIDHEREIGEPGDWSDPYLETLVVLRAIAEKGPSLGRVLFHGATIEYDGRAYIFTAPSGTGKTTHIRMWRKVFGSKVDIINGDKPLLHIDESSGEVRAFGTPWAGKENWQRNVSAPLAGICVVTRAVDDGSYPTDMGVRVVSGGGGGASAVDAADDADNNVIRVADEHGVENSCRRIGVDRALPLVMRQMYRPDDALAAAESLGLLDALLRHVPVYLLSCTISEAAVLASSKAML</sequence>
<dbReference type="AlphaFoldDB" id="A0A261G0H0"/>
<dbReference type="EMBL" id="MWWY01000018">
    <property type="protein sequence ID" value="OZG64878.1"/>
    <property type="molecule type" value="Genomic_DNA"/>
</dbReference>
<gene>
    <name evidence="1" type="ORF">BHAP_0815</name>
</gene>
<name>A0A261G0H0_9BIFI</name>
<comment type="caution">
    <text evidence="1">The sequence shown here is derived from an EMBL/GenBank/DDBJ whole genome shotgun (WGS) entry which is preliminary data.</text>
</comment>
<evidence type="ECO:0000313" key="1">
    <source>
        <dbReference type="EMBL" id="OZG64878.1"/>
    </source>
</evidence>
<evidence type="ECO:0000313" key="2">
    <source>
        <dbReference type="Proteomes" id="UP000216074"/>
    </source>
</evidence>
<reference evidence="1 2" key="1">
    <citation type="journal article" date="2017" name="BMC Genomics">
        <title>Comparative genomic and phylogenomic analyses of the Bifidobacteriaceae family.</title>
        <authorList>
            <person name="Lugli G.A."/>
            <person name="Milani C."/>
            <person name="Turroni F."/>
            <person name="Duranti S."/>
            <person name="Mancabelli L."/>
            <person name="Mangifesta M."/>
            <person name="Ferrario C."/>
            <person name="Modesto M."/>
            <person name="Mattarelli P."/>
            <person name="Jiri K."/>
            <person name="van Sinderen D."/>
            <person name="Ventura M."/>
        </authorList>
    </citation>
    <scope>NUCLEOTIDE SEQUENCE [LARGE SCALE GENOMIC DNA]</scope>
    <source>
        <strain evidence="1 2">DSM 100202</strain>
    </source>
</reference>
<keyword evidence="2" id="KW-1185">Reference proteome</keyword>
<proteinExistence type="predicted"/>
<dbReference type="Proteomes" id="UP000216074">
    <property type="component" value="Unassembled WGS sequence"/>
</dbReference>